<dbReference type="STRING" id="575540.Isop_2946"/>
<protein>
    <submittedName>
        <fullName evidence="2">Uncharacterized protein</fullName>
    </submittedName>
</protein>
<dbReference type="HOGENOM" id="CLU_949225_0_0_0"/>
<dbReference type="AlphaFoldDB" id="E8R281"/>
<dbReference type="InParanoid" id="E8R281"/>
<reference key="1">
    <citation type="submission" date="2010-11" db="EMBL/GenBank/DDBJ databases">
        <title>The complete sequence of chromosome of Isophaera pallida ATCC 43644.</title>
        <authorList>
            <consortium name="US DOE Joint Genome Institute (JGI-PGF)"/>
            <person name="Lucas S."/>
            <person name="Copeland A."/>
            <person name="Lapidus A."/>
            <person name="Bruce D."/>
            <person name="Goodwin L."/>
            <person name="Pitluck S."/>
            <person name="Kyrpides N."/>
            <person name="Mavromatis K."/>
            <person name="Pagani I."/>
            <person name="Ivanova N."/>
            <person name="Saunders E."/>
            <person name="Brettin T."/>
            <person name="Detter J.C."/>
            <person name="Han C."/>
            <person name="Tapia R."/>
            <person name="Land M."/>
            <person name="Hauser L."/>
            <person name="Markowitz V."/>
            <person name="Cheng J.-F."/>
            <person name="Hugenholtz P."/>
            <person name="Woyke T."/>
            <person name="Wu D."/>
            <person name="Eisen J.A."/>
        </authorList>
    </citation>
    <scope>NUCLEOTIDE SEQUENCE</scope>
    <source>
        <strain>ATCC 43644</strain>
    </source>
</reference>
<gene>
    <name evidence="2" type="ordered locus">Isop_2946</name>
</gene>
<feature type="compositionally biased region" description="Pro residues" evidence="1">
    <location>
        <begin position="254"/>
        <end position="274"/>
    </location>
</feature>
<sequence>MEAAHPLTTVPRRPHSQRNPTWRHAGRSLVIAWMTIAGGLAASGCGSTRMTHTPRTATEQLLLTSAWDDAVKRIDFSPLSGVPVHLDTTNLKGHSDEGWIASSLRQALLTHGALLRTKPEEARWIVEPRVGVYGTDSSDWMIGLPQLTIPITIPGLPMGTIPEVPIYKKSHQRGVARLALFAYDRQSGQVVWTSGTVTADADNRNTHLGAIGPIQSGTLHRRDESGYLPAMPGLTTQGGVHFDEPPALIVPAVPPPPLPPPPLPLEAAPEPDPMAAPLGLPPRILGDGMDLKK</sequence>
<feature type="region of interest" description="Disordered" evidence="1">
    <location>
        <begin position="1"/>
        <end position="21"/>
    </location>
</feature>
<organism evidence="2 3">
    <name type="scientific">Isosphaera pallida (strain ATCC 43644 / DSM 9630 / IS1B)</name>
    <dbReference type="NCBI Taxonomy" id="575540"/>
    <lineage>
        <taxon>Bacteria</taxon>
        <taxon>Pseudomonadati</taxon>
        <taxon>Planctomycetota</taxon>
        <taxon>Planctomycetia</taxon>
        <taxon>Isosphaerales</taxon>
        <taxon>Isosphaeraceae</taxon>
        <taxon>Isosphaera</taxon>
    </lineage>
</organism>
<dbReference type="eggNOG" id="ENOG5032HQG">
    <property type="taxonomic scope" value="Bacteria"/>
</dbReference>
<dbReference type="Pfam" id="PF20360">
    <property type="entry name" value="DUF6655"/>
    <property type="match status" value="1"/>
</dbReference>
<dbReference type="KEGG" id="ipa:Isop_2946"/>
<proteinExistence type="predicted"/>
<reference evidence="2 3" key="2">
    <citation type="journal article" date="2011" name="Stand. Genomic Sci.">
        <title>Complete genome sequence of Isosphaera pallida type strain (IS1B).</title>
        <authorList>
            <consortium name="US DOE Joint Genome Institute (JGI-PGF)"/>
            <person name="Goker M."/>
            <person name="Cleland D."/>
            <person name="Saunders E."/>
            <person name="Lapidus A."/>
            <person name="Nolan M."/>
            <person name="Lucas S."/>
            <person name="Hammon N."/>
            <person name="Deshpande S."/>
            <person name="Cheng J.F."/>
            <person name="Tapia R."/>
            <person name="Han C."/>
            <person name="Goodwin L."/>
            <person name="Pitluck S."/>
            <person name="Liolios K."/>
            <person name="Pagani I."/>
            <person name="Ivanova N."/>
            <person name="Mavromatis K."/>
            <person name="Pati A."/>
            <person name="Chen A."/>
            <person name="Palaniappan K."/>
            <person name="Land M."/>
            <person name="Hauser L."/>
            <person name="Chang Y.J."/>
            <person name="Jeffries C.D."/>
            <person name="Detter J.C."/>
            <person name="Beck B."/>
            <person name="Woyke T."/>
            <person name="Bristow J."/>
            <person name="Eisen J.A."/>
            <person name="Markowitz V."/>
            <person name="Hugenholtz P."/>
            <person name="Kyrpides N.C."/>
            <person name="Klenk H.P."/>
        </authorList>
    </citation>
    <scope>NUCLEOTIDE SEQUENCE [LARGE SCALE GENOMIC DNA]</scope>
    <source>
        <strain evidence="3">ATCC 43644 / DSM 9630 / IS1B</strain>
    </source>
</reference>
<evidence type="ECO:0000256" key="1">
    <source>
        <dbReference type="SAM" id="MobiDB-lite"/>
    </source>
</evidence>
<evidence type="ECO:0000313" key="3">
    <source>
        <dbReference type="Proteomes" id="UP000008631"/>
    </source>
</evidence>
<dbReference type="InterPro" id="IPR046596">
    <property type="entry name" value="DUF6655"/>
</dbReference>
<name>E8R281_ISOPI</name>
<keyword evidence="3" id="KW-1185">Reference proteome</keyword>
<dbReference type="Proteomes" id="UP000008631">
    <property type="component" value="Chromosome"/>
</dbReference>
<feature type="region of interest" description="Disordered" evidence="1">
    <location>
        <begin position="254"/>
        <end position="293"/>
    </location>
</feature>
<accession>E8R281</accession>
<evidence type="ECO:0000313" key="2">
    <source>
        <dbReference type="EMBL" id="ADV63511.1"/>
    </source>
</evidence>
<dbReference type="EMBL" id="CP002353">
    <property type="protein sequence ID" value="ADV63511.1"/>
    <property type="molecule type" value="Genomic_DNA"/>
</dbReference>